<gene>
    <name evidence="2" type="ordered locus">MCP_1364</name>
</gene>
<sequence length="123" mass="13522">MPRKEKNPLLAAIGSFFVPGLGQVYNGEGMLKGMLYVIGMIIGSIVLVIPGLAIWIYGIYNAYKVAGKINLGEVPYKETSIGKIILYIILVFVVEFVLIFIIAMALSLLMVMIFGTTSYVYGY</sequence>
<evidence type="ECO:0000256" key="1">
    <source>
        <dbReference type="SAM" id="Phobius"/>
    </source>
</evidence>
<keyword evidence="1" id="KW-0812">Transmembrane</keyword>
<feature type="transmembrane region" description="Helical" evidence="1">
    <location>
        <begin position="84"/>
        <end position="114"/>
    </location>
</feature>
<organism evidence="2 3">
    <name type="scientific">Methanocella paludicola (strain DSM 17711 / JCM 13418 / NBRC 101707 / SANAE)</name>
    <dbReference type="NCBI Taxonomy" id="304371"/>
    <lineage>
        <taxon>Archaea</taxon>
        <taxon>Methanobacteriati</taxon>
        <taxon>Methanobacteriota</taxon>
        <taxon>Stenosarchaea group</taxon>
        <taxon>Methanomicrobia</taxon>
        <taxon>Methanocellales</taxon>
        <taxon>Methanocellaceae</taxon>
        <taxon>Methanocella</taxon>
    </lineage>
</organism>
<dbReference type="InParanoid" id="D1YYB4"/>
<keyword evidence="1" id="KW-0472">Membrane</keyword>
<protein>
    <recommendedName>
        <fullName evidence="4">DUF5683 domain-containing protein</fullName>
    </recommendedName>
</protein>
<feature type="transmembrane region" description="Helical" evidence="1">
    <location>
        <begin position="38"/>
        <end position="63"/>
    </location>
</feature>
<reference evidence="2 3" key="2">
    <citation type="journal article" date="2008" name="Int. J. Syst. Evol. Microbiol.">
        <title>Methanocella paludicola gen. nov., sp. nov., a methane-producing archaeon, the first isolate of the lineage 'Rice Cluster I', and proposal of the new archaeal order Methanocellales ord. nov.</title>
        <authorList>
            <person name="Sakai S."/>
            <person name="Imachi H."/>
            <person name="Hanada S."/>
            <person name="Ohashi A."/>
            <person name="Harada H."/>
            <person name="Kamagata Y."/>
        </authorList>
    </citation>
    <scope>NUCLEOTIDE SEQUENCE [LARGE SCALE GENOMIC DNA]</scope>
    <source>
        <strain evidence="3">DSM 17711 / JCM 13418 / NBRC 101707 / SANAE</strain>
    </source>
</reference>
<dbReference type="KEGG" id="mpd:MCP_1364"/>
<dbReference type="STRING" id="304371.MCP_1364"/>
<reference evidence="3" key="3">
    <citation type="journal article" date="2011" name="PLoS ONE">
        <title>Genome sequence of a mesophilic hydrogenotrophic methanogen Methanocella paludicola, the first cultivated representative of the order Methanocellales.</title>
        <authorList>
            <person name="Sakai S."/>
            <person name="Takaki Y."/>
            <person name="Shimamura S."/>
            <person name="Sekine M."/>
            <person name="Tajima T."/>
            <person name="Kosugi H."/>
            <person name="Ichikawa N."/>
            <person name="Tasumi E."/>
            <person name="Hiraki A.T."/>
            <person name="Shimizu A."/>
            <person name="Kato Y."/>
            <person name="Nishiko R."/>
            <person name="Mori K."/>
            <person name="Fujita N."/>
            <person name="Imachi H."/>
            <person name="Takai K."/>
        </authorList>
    </citation>
    <scope>NUCLEOTIDE SEQUENCE [LARGE SCALE GENOMIC DNA]</scope>
    <source>
        <strain evidence="3">DSM 17711 / JCM 13418 / NBRC 101707 / SANAE</strain>
    </source>
</reference>
<dbReference type="GeneID" id="59558328"/>
<keyword evidence="1" id="KW-1133">Transmembrane helix</keyword>
<dbReference type="eggNOG" id="arCOG03293">
    <property type="taxonomic scope" value="Archaea"/>
</dbReference>
<evidence type="ECO:0008006" key="4">
    <source>
        <dbReference type="Google" id="ProtNLM"/>
    </source>
</evidence>
<evidence type="ECO:0000313" key="3">
    <source>
        <dbReference type="Proteomes" id="UP000001882"/>
    </source>
</evidence>
<evidence type="ECO:0000313" key="2">
    <source>
        <dbReference type="EMBL" id="BAI61436.1"/>
    </source>
</evidence>
<reference evidence="2 3" key="1">
    <citation type="journal article" date="2007" name="Appl. Environ. Microbiol.">
        <title>Isolation of key methanogens for global methane emission from rice paddy fields: a novel isolate affiliated with the clone cluster rice cluster I.</title>
        <authorList>
            <person name="Sakai S."/>
            <person name="Imachi H."/>
            <person name="Sekiguchi Y."/>
            <person name="Ohashi A."/>
            <person name="Harada H."/>
            <person name="Kamagata Y."/>
        </authorList>
    </citation>
    <scope>NUCLEOTIDE SEQUENCE [LARGE SCALE GENOMIC DNA]</scope>
    <source>
        <strain evidence="3">DSM 17711 / JCM 13418 / NBRC 101707 / SANAE</strain>
    </source>
</reference>
<dbReference type="OrthoDB" id="64860at2157"/>
<accession>D1YYB4</accession>
<dbReference type="AlphaFoldDB" id="D1YYB4"/>
<keyword evidence="3" id="KW-1185">Reference proteome</keyword>
<proteinExistence type="predicted"/>
<name>D1YYB4_METPS</name>
<dbReference type="EMBL" id="AP011532">
    <property type="protein sequence ID" value="BAI61436.1"/>
    <property type="molecule type" value="Genomic_DNA"/>
</dbReference>
<dbReference type="Proteomes" id="UP000001882">
    <property type="component" value="Chromosome"/>
</dbReference>
<dbReference type="RefSeq" id="WP_012900115.1">
    <property type="nucleotide sequence ID" value="NC_013665.1"/>
</dbReference>